<dbReference type="InterPro" id="IPR029471">
    <property type="entry name" value="HNH_5"/>
</dbReference>
<dbReference type="EMBL" id="LVHD01000018">
    <property type="protein sequence ID" value="OAG75952.1"/>
    <property type="molecule type" value="Genomic_DNA"/>
</dbReference>
<keyword evidence="2" id="KW-0540">Nuclease</keyword>
<gene>
    <name evidence="2" type="ORF">Amal_01722</name>
</gene>
<dbReference type="AlphaFoldDB" id="A0A177G6R9"/>
<dbReference type="SMART" id="SM00507">
    <property type="entry name" value="HNHc"/>
    <property type="match status" value="1"/>
</dbReference>
<sequence length="170" mass="18660">MSNTPRYAYELPKDKLEQFAAFLKARGSQVLAVTNEYEVMRFTGADGSPCVIYQKGNSQLTWQPCALEAYTAFAKNKKWRAGEKTKRSAGAAKRMNRLKTLAERDGSGCFFCGSVQPLEEMTIEHFVPVSSGGPNHISNMAIACCGCNREAGHLSVTEKLKLAMAKRGKA</sequence>
<accession>A0A177G6R9</accession>
<organism evidence="2 3">
    <name type="scientific">Acetobacter malorum</name>
    <dbReference type="NCBI Taxonomy" id="178901"/>
    <lineage>
        <taxon>Bacteria</taxon>
        <taxon>Pseudomonadati</taxon>
        <taxon>Pseudomonadota</taxon>
        <taxon>Alphaproteobacteria</taxon>
        <taxon>Acetobacterales</taxon>
        <taxon>Acetobacteraceae</taxon>
        <taxon>Acetobacter</taxon>
    </lineage>
</organism>
<comment type="caution">
    <text evidence="2">The sequence shown here is derived from an EMBL/GenBank/DDBJ whole genome shotgun (WGS) entry which is preliminary data.</text>
</comment>
<dbReference type="Gene3D" id="1.10.30.50">
    <property type="match status" value="1"/>
</dbReference>
<feature type="domain" description="HNH nuclease" evidence="1">
    <location>
        <begin position="96"/>
        <end position="149"/>
    </location>
</feature>
<evidence type="ECO:0000259" key="1">
    <source>
        <dbReference type="SMART" id="SM00507"/>
    </source>
</evidence>
<dbReference type="Pfam" id="PF14279">
    <property type="entry name" value="HNH_5"/>
    <property type="match status" value="1"/>
</dbReference>
<reference evidence="2 3" key="1">
    <citation type="submission" date="2016-03" db="EMBL/GenBank/DDBJ databases">
        <title>Draft genome sequence of Acetobacter malorum CECT 7742, a strain isolated from strawberry vinegar.</title>
        <authorList>
            <person name="Sainz F."/>
            <person name="Mas A."/>
            <person name="Torija M.J."/>
        </authorList>
    </citation>
    <scope>NUCLEOTIDE SEQUENCE [LARGE SCALE GENOMIC DNA]</scope>
    <source>
        <strain evidence="2 3">CECT 7742</strain>
    </source>
</reference>
<proteinExistence type="predicted"/>
<name>A0A177G6R9_9PROT</name>
<protein>
    <submittedName>
        <fullName evidence="2">HNH endonuclease</fullName>
    </submittedName>
</protein>
<dbReference type="Proteomes" id="UP000077349">
    <property type="component" value="Unassembled WGS sequence"/>
</dbReference>
<evidence type="ECO:0000313" key="3">
    <source>
        <dbReference type="Proteomes" id="UP000077349"/>
    </source>
</evidence>
<evidence type="ECO:0000313" key="2">
    <source>
        <dbReference type="EMBL" id="OAG75952.1"/>
    </source>
</evidence>
<dbReference type="GO" id="GO:0004519">
    <property type="term" value="F:endonuclease activity"/>
    <property type="evidence" value="ECO:0007669"/>
    <property type="project" value="UniProtKB-KW"/>
</dbReference>
<keyword evidence="2" id="KW-0255">Endonuclease</keyword>
<keyword evidence="2" id="KW-0378">Hydrolase</keyword>
<dbReference type="InterPro" id="IPR003615">
    <property type="entry name" value="HNH_nuc"/>
</dbReference>
<dbReference type="PATRIC" id="fig|178901.16.peg.1837"/>
<dbReference type="CDD" id="cd00085">
    <property type="entry name" value="HNHc"/>
    <property type="match status" value="1"/>
</dbReference>